<dbReference type="InterPro" id="IPR018211">
    <property type="entry name" value="ADH_Fe_CS"/>
</dbReference>
<evidence type="ECO:0000313" key="8">
    <source>
        <dbReference type="Proteomes" id="UP000218327"/>
    </source>
</evidence>
<sequence length="407" mass="43791">MHRESLPMEPAHDSKLVEFNYTALETVLCGVSVASALQEQVDKAGAKRVFLIGSNSLSEATNGYEDIRNALGSRFAGLFHQIGAHTPRKDVWAALVAVRGANADLLVALGGGSIIDACKVVQLAIDQNIESEKDLMQYAQFGDGTRGSRYGDLSLFTGASKIRQIAVPTTLSGAEYSNNAGVLDTQKSAKEGYRGIDLCPQKIIYDPALSLHTPQWLWLSTAIRSLDHAVEGFCSADSHAYLDGHFLHAMRLFAESLPLCKSNPDDISARSLNQQAVWLACCGLGTVSHGASHGIGYILGSLCGVPHGYTSCVMLPAVLEWNAGHHADRQSSIAQALGRPGVSAAVAVKELIASLELPTSLQQVDVKFEQLETIAKRAVRHPVVRNNPRKIDAAEQVMEILKLAWSN</sequence>
<comment type="cofactor">
    <cofactor evidence="1">
        <name>Fe cation</name>
        <dbReference type="ChEBI" id="CHEBI:24875"/>
    </cofactor>
</comment>
<feature type="domain" description="Fe-containing alcohol dehydrogenase-like C-terminal" evidence="6">
    <location>
        <begin position="220"/>
        <end position="404"/>
    </location>
</feature>
<dbReference type="InterPro" id="IPR001670">
    <property type="entry name" value="ADH_Fe/GldA"/>
</dbReference>
<evidence type="ECO:0000256" key="2">
    <source>
        <dbReference type="ARBA" id="ARBA00007358"/>
    </source>
</evidence>
<reference evidence="8" key="1">
    <citation type="submission" date="2017-08" db="EMBL/GenBank/DDBJ databases">
        <title>A dynamic microbial community with high functional redundancy inhabits the cold, oxic subseafloor aquifer.</title>
        <authorList>
            <person name="Tully B.J."/>
            <person name="Wheat C.G."/>
            <person name="Glazer B.T."/>
            <person name="Huber J.A."/>
        </authorList>
    </citation>
    <scope>NUCLEOTIDE SEQUENCE [LARGE SCALE GENOMIC DNA]</scope>
</reference>
<evidence type="ECO:0000259" key="6">
    <source>
        <dbReference type="Pfam" id="PF25137"/>
    </source>
</evidence>
<organism evidence="7 8">
    <name type="scientific">SAR86 cluster bacterium</name>
    <dbReference type="NCBI Taxonomy" id="2030880"/>
    <lineage>
        <taxon>Bacteria</taxon>
        <taxon>Pseudomonadati</taxon>
        <taxon>Pseudomonadota</taxon>
        <taxon>Gammaproteobacteria</taxon>
        <taxon>SAR86 cluster</taxon>
    </lineage>
</organism>
<dbReference type="Pfam" id="PF00465">
    <property type="entry name" value="Fe-ADH"/>
    <property type="match status" value="1"/>
</dbReference>
<gene>
    <name evidence="7" type="ORF">COA96_10925</name>
</gene>
<evidence type="ECO:0000259" key="5">
    <source>
        <dbReference type="Pfam" id="PF00465"/>
    </source>
</evidence>
<dbReference type="GO" id="GO:0046872">
    <property type="term" value="F:metal ion binding"/>
    <property type="evidence" value="ECO:0007669"/>
    <property type="project" value="InterPro"/>
</dbReference>
<dbReference type="InterPro" id="IPR039697">
    <property type="entry name" value="Alcohol_dehydrogenase_Fe"/>
</dbReference>
<evidence type="ECO:0000256" key="1">
    <source>
        <dbReference type="ARBA" id="ARBA00001962"/>
    </source>
</evidence>
<dbReference type="CDD" id="cd08192">
    <property type="entry name" value="MAR-like"/>
    <property type="match status" value="1"/>
</dbReference>
<protein>
    <submittedName>
        <fullName evidence="7">Alcohol dehydrogenase</fullName>
    </submittedName>
</protein>
<dbReference type="SUPFAM" id="SSF56796">
    <property type="entry name" value="Dehydroquinate synthase-like"/>
    <property type="match status" value="1"/>
</dbReference>
<keyword evidence="4" id="KW-0520">NAD</keyword>
<accession>A0A2A5AXQ4</accession>
<dbReference type="Gene3D" id="1.20.1090.10">
    <property type="entry name" value="Dehydroquinate synthase-like - alpha domain"/>
    <property type="match status" value="1"/>
</dbReference>
<dbReference type="PROSITE" id="PS00060">
    <property type="entry name" value="ADH_IRON_2"/>
    <property type="match status" value="1"/>
</dbReference>
<evidence type="ECO:0000256" key="3">
    <source>
        <dbReference type="ARBA" id="ARBA00023002"/>
    </source>
</evidence>
<dbReference type="Gene3D" id="3.40.50.1970">
    <property type="match status" value="1"/>
</dbReference>
<dbReference type="PANTHER" id="PTHR11496:SF102">
    <property type="entry name" value="ALCOHOL DEHYDROGENASE 4"/>
    <property type="match status" value="1"/>
</dbReference>
<dbReference type="GO" id="GO:0004022">
    <property type="term" value="F:alcohol dehydrogenase (NAD+) activity"/>
    <property type="evidence" value="ECO:0007669"/>
    <property type="project" value="TreeGrafter"/>
</dbReference>
<comment type="similarity">
    <text evidence="2">Belongs to the iron-containing alcohol dehydrogenase family.</text>
</comment>
<keyword evidence="3" id="KW-0560">Oxidoreductase</keyword>
<evidence type="ECO:0000256" key="4">
    <source>
        <dbReference type="ARBA" id="ARBA00023027"/>
    </source>
</evidence>
<evidence type="ECO:0000313" key="7">
    <source>
        <dbReference type="EMBL" id="PCJ23881.1"/>
    </source>
</evidence>
<comment type="caution">
    <text evidence="7">The sequence shown here is derived from an EMBL/GenBank/DDBJ whole genome shotgun (WGS) entry which is preliminary data.</text>
</comment>
<dbReference type="PANTHER" id="PTHR11496">
    <property type="entry name" value="ALCOHOL DEHYDROGENASE"/>
    <property type="match status" value="1"/>
</dbReference>
<feature type="domain" description="Alcohol dehydrogenase iron-type/glycerol dehydrogenase GldA" evidence="5">
    <location>
        <begin position="26"/>
        <end position="207"/>
    </location>
</feature>
<dbReference type="EMBL" id="NVVJ01000033">
    <property type="protein sequence ID" value="PCJ23881.1"/>
    <property type="molecule type" value="Genomic_DNA"/>
</dbReference>
<dbReference type="Pfam" id="PF25137">
    <property type="entry name" value="ADH_Fe_C"/>
    <property type="match status" value="1"/>
</dbReference>
<dbReference type="Proteomes" id="UP000218327">
    <property type="component" value="Unassembled WGS sequence"/>
</dbReference>
<name>A0A2A5AXQ4_9GAMM</name>
<proteinExistence type="inferred from homology"/>
<dbReference type="InterPro" id="IPR056798">
    <property type="entry name" value="ADH_Fe_C"/>
</dbReference>
<dbReference type="AlphaFoldDB" id="A0A2A5AXQ4"/>